<sequence length="223" mass="24061">MAAGGAAPLHPSPLHRSRPHPVREMVGIPVRFRTWVLLLSLHVLLLPPLPAAQTLPSTTYALGNPFDDSYRSTLTTIKYATVNGGALQLTPDTRNNDSFLLNKSGRVIFPNPFRVWEDTGRPILPANSSSNSSSTTGSQRRVISFNTSFDFNVFRDPNKTAGEGLAFLITADGVTMPPGSEGGYLGLTNETIDGNSTNQLVAVEFDTVKQPYDPDGNHVGIDV</sequence>
<gene>
    <name evidence="5" type="primary">LEC1_1</name>
    <name evidence="5" type="ORF">g.103447</name>
</gene>
<dbReference type="InterPro" id="IPR050258">
    <property type="entry name" value="Leguminous_Lectin"/>
</dbReference>
<evidence type="ECO:0000256" key="3">
    <source>
        <dbReference type="SAM" id="MobiDB-lite"/>
    </source>
</evidence>
<feature type="domain" description="Legume lectin" evidence="4">
    <location>
        <begin position="66"/>
        <end position="223"/>
    </location>
</feature>
<dbReference type="PROSITE" id="PS00307">
    <property type="entry name" value="LECTIN_LEGUME_BETA"/>
    <property type="match status" value="1"/>
</dbReference>
<dbReference type="SUPFAM" id="SSF49899">
    <property type="entry name" value="Concanavalin A-like lectins/glucanases"/>
    <property type="match status" value="1"/>
</dbReference>
<dbReference type="GO" id="GO:0030246">
    <property type="term" value="F:carbohydrate binding"/>
    <property type="evidence" value="ECO:0007669"/>
    <property type="project" value="UniProtKB-KW"/>
</dbReference>
<dbReference type="InterPro" id="IPR013320">
    <property type="entry name" value="ConA-like_dom_sf"/>
</dbReference>
<dbReference type="AlphaFoldDB" id="A0A1D1XY15"/>
<keyword evidence="2 5" id="KW-0430">Lectin</keyword>
<name>A0A1D1XY15_9ARAE</name>
<protein>
    <submittedName>
        <fullName evidence="5">Anti-H(O) lectin 1</fullName>
    </submittedName>
</protein>
<dbReference type="EMBL" id="GDJX01020706">
    <property type="protein sequence ID" value="JAT47230.1"/>
    <property type="molecule type" value="Transcribed_RNA"/>
</dbReference>
<proteinExistence type="inferred from homology"/>
<dbReference type="InterPro" id="IPR001220">
    <property type="entry name" value="Legume_lectin_dom"/>
</dbReference>
<evidence type="ECO:0000313" key="5">
    <source>
        <dbReference type="EMBL" id="JAT47230.1"/>
    </source>
</evidence>
<organism evidence="5">
    <name type="scientific">Anthurium amnicola</name>
    <dbReference type="NCBI Taxonomy" id="1678845"/>
    <lineage>
        <taxon>Eukaryota</taxon>
        <taxon>Viridiplantae</taxon>
        <taxon>Streptophyta</taxon>
        <taxon>Embryophyta</taxon>
        <taxon>Tracheophyta</taxon>
        <taxon>Spermatophyta</taxon>
        <taxon>Magnoliopsida</taxon>
        <taxon>Liliopsida</taxon>
        <taxon>Araceae</taxon>
        <taxon>Pothoideae</taxon>
        <taxon>Potheae</taxon>
        <taxon>Anthurium</taxon>
    </lineage>
</organism>
<reference evidence="5" key="1">
    <citation type="submission" date="2015-07" db="EMBL/GenBank/DDBJ databases">
        <title>Transcriptome Assembly of Anthurium amnicola.</title>
        <authorList>
            <person name="Suzuki J."/>
        </authorList>
    </citation>
    <scope>NUCLEOTIDE SEQUENCE</scope>
</reference>
<evidence type="ECO:0000256" key="1">
    <source>
        <dbReference type="ARBA" id="ARBA00007606"/>
    </source>
</evidence>
<dbReference type="InterPro" id="IPR019825">
    <property type="entry name" value="Lectin_legB_Mn/Ca_BS"/>
</dbReference>
<evidence type="ECO:0000256" key="2">
    <source>
        <dbReference type="ARBA" id="ARBA00022734"/>
    </source>
</evidence>
<dbReference type="Pfam" id="PF00139">
    <property type="entry name" value="Lectin_legB"/>
    <property type="match status" value="1"/>
</dbReference>
<feature type="non-terminal residue" evidence="5">
    <location>
        <position position="223"/>
    </location>
</feature>
<feature type="region of interest" description="Disordered" evidence="3">
    <location>
        <begin position="1"/>
        <end position="20"/>
    </location>
</feature>
<evidence type="ECO:0000259" key="4">
    <source>
        <dbReference type="Pfam" id="PF00139"/>
    </source>
</evidence>
<accession>A0A1D1XY15</accession>
<comment type="similarity">
    <text evidence="1">Belongs to the leguminous lectin family.</text>
</comment>
<dbReference type="Gene3D" id="2.60.120.200">
    <property type="match status" value="1"/>
</dbReference>
<dbReference type="PANTHER" id="PTHR32401:SF48">
    <property type="entry name" value="LEGUME LECTIN DOMAIN-CONTAINING PROTEIN"/>
    <property type="match status" value="1"/>
</dbReference>
<dbReference type="PANTHER" id="PTHR32401">
    <property type="entry name" value="CONCANAVALIN A-LIKE LECTIN FAMILY PROTEIN"/>
    <property type="match status" value="1"/>
</dbReference>